<keyword evidence="8" id="KW-0539">Nucleus</keyword>
<protein>
    <submittedName>
        <fullName evidence="10">CIC11C00000001965</fullName>
    </submittedName>
</protein>
<keyword evidence="5" id="KW-0698">rRNA processing</keyword>
<evidence type="ECO:0000256" key="1">
    <source>
        <dbReference type="ARBA" id="ARBA00004123"/>
    </source>
</evidence>
<comment type="subcellular location">
    <subcellularLocation>
        <location evidence="2">Cytoplasm</location>
    </subcellularLocation>
    <subcellularLocation>
        <location evidence="1">Nucleus</location>
    </subcellularLocation>
</comment>
<dbReference type="GO" id="GO:0071038">
    <property type="term" value="P:TRAMP-dependent tRNA surveillance pathway"/>
    <property type="evidence" value="ECO:0007669"/>
    <property type="project" value="UniProtKB-ARBA"/>
</dbReference>
<evidence type="ECO:0000259" key="9">
    <source>
        <dbReference type="Pfam" id="PF01138"/>
    </source>
</evidence>
<dbReference type="EMBL" id="LT635767">
    <property type="protein sequence ID" value="SGZ55563.1"/>
    <property type="molecule type" value="Genomic_DNA"/>
</dbReference>
<dbReference type="Proteomes" id="UP000182259">
    <property type="component" value="Chromosome IV"/>
</dbReference>
<dbReference type="GO" id="GO:0016075">
    <property type="term" value="P:rRNA catabolic process"/>
    <property type="evidence" value="ECO:0007669"/>
    <property type="project" value="TreeGrafter"/>
</dbReference>
<gene>
    <name evidence="10" type="ORF">SAMEA4029009_CIC11G00000001965</name>
</gene>
<dbReference type="AlphaFoldDB" id="A0A1L0BWD3"/>
<accession>A0A1L0BWD3</accession>
<dbReference type="SUPFAM" id="SSF54211">
    <property type="entry name" value="Ribosomal protein S5 domain 2-like"/>
    <property type="match status" value="1"/>
</dbReference>
<dbReference type="GO" id="GO:0000177">
    <property type="term" value="C:cytoplasmic exosome (RNase complex)"/>
    <property type="evidence" value="ECO:0007669"/>
    <property type="project" value="TreeGrafter"/>
</dbReference>
<keyword evidence="6" id="KW-0271">Exosome</keyword>
<dbReference type="InterPro" id="IPR020568">
    <property type="entry name" value="Ribosomal_Su5_D2-typ_SF"/>
</dbReference>
<dbReference type="GO" id="GO:0005730">
    <property type="term" value="C:nucleolus"/>
    <property type="evidence" value="ECO:0007669"/>
    <property type="project" value="TreeGrafter"/>
</dbReference>
<dbReference type="GO" id="GO:0000176">
    <property type="term" value="C:nuclear exosome (RNase complex)"/>
    <property type="evidence" value="ECO:0007669"/>
    <property type="project" value="UniProtKB-ARBA"/>
</dbReference>
<evidence type="ECO:0000256" key="7">
    <source>
        <dbReference type="ARBA" id="ARBA00022884"/>
    </source>
</evidence>
<evidence type="ECO:0000313" key="11">
    <source>
        <dbReference type="Proteomes" id="UP000182259"/>
    </source>
</evidence>
<dbReference type="InterPro" id="IPR001247">
    <property type="entry name" value="ExoRNase_PH_dom1"/>
</dbReference>
<dbReference type="GO" id="GO:0003723">
    <property type="term" value="F:RNA binding"/>
    <property type="evidence" value="ECO:0007669"/>
    <property type="project" value="UniProtKB-KW"/>
</dbReference>
<dbReference type="GO" id="GO:0071051">
    <property type="term" value="P:poly(A)-dependent snoRNA 3'-end processing"/>
    <property type="evidence" value="ECO:0007669"/>
    <property type="project" value="TreeGrafter"/>
</dbReference>
<keyword evidence="7" id="KW-0694">RNA-binding</keyword>
<dbReference type="Pfam" id="PF01138">
    <property type="entry name" value="RNase_PH"/>
    <property type="match status" value="1"/>
</dbReference>
<dbReference type="PANTHER" id="PTHR11953:SF2">
    <property type="entry name" value="EXOSOME COMPLEX COMPONENT MTR3"/>
    <property type="match status" value="1"/>
</dbReference>
<dbReference type="InterPro" id="IPR027408">
    <property type="entry name" value="PNPase/RNase_PH_dom_sf"/>
</dbReference>
<evidence type="ECO:0000256" key="4">
    <source>
        <dbReference type="ARBA" id="ARBA00022490"/>
    </source>
</evidence>
<keyword evidence="4" id="KW-0963">Cytoplasm</keyword>
<dbReference type="InterPro" id="IPR050080">
    <property type="entry name" value="RNase_PH"/>
</dbReference>
<evidence type="ECO:0000256" key="3">
    <source>
        <dbReference type="ARBA" id="ARBA00006678"/>
    </source>
</evidence>
<dbReference type="CDD" id="cd11371">
    <property type="entry name" value="RNase_PH_MTR3"/>
    <property type="match status" value="1"/>
</dbReference>
<reference evidence="10 11" key="1">
    <citation type="submission" date="2016-10" db="EMBL/GenBank/DDBJ databases">
        <authorList>
            <person name="de Groot N.N."/>
        </authorList>
    </citation>
    <scope>NUCLEOTIDE SEQUENCE [LARGE SCALE GENOMIC DNA]</scope>
    <source>
        <strain evidence="10 11">PYCC 4715</strain>
    </source>
</reference>
<evidence type="ECO:0000256" key="8">
    <source>
        <dbReference type="ARBA" id="ARBA00023242"/>
    </source>
</evidence>
<evidence type="ECO:0000313" key="10">
    <source>
        <dbReference type="EMBL" id="SGZ55563.1"/>
    </source>
</evidence>
<evidence type="ECO:0000256" key="6">
    <source>
        <dbReference type="ARBA" id="ARBA00022835"/>
    </source>
</evidence>
<evidence type="ECO:0000256" key="5">
    <source>
        <dbReference type="ARBA" id="ARBA00022552"/>
    </source>
</evidence>
<sequence>MDRRRILVPSEAKVPILGQSSGAERPKRQFTPSEGVRSFFIKTGLSNNANGLAFLEVDDTIIEVSVFGPRPIKGSFIDRASFSVECKFLPYITQPNELLYNGGASQGNGRSSLTPIEQKISTYLETAFLPALMLEKYPKSTIDVFVNVLSFNSNTSSLLNLISWAVNCTSLALVDSGIEVRDLVTCGHVKYVEGKVELDPQISSENDSRIGTECCASFMAMKNNEVVALWIEGNDDTEVTEELLQTLTNACEEMSGIVRQNINGFLLQAAE</sequence>
<evidence type="ECO:0000256" key="2">
    <source>
        <dbReference type="ARBA" id="ARBA00004496"/>
    </source>
</evidence>
<dbReference type="PANTHER" id="PTHR11953">
    <property type="entry name" value="EXOSOME COMPLEX COMPONENT"/>
    <property type="match status" value="1"/>
</dbReference>
<feature type="domain" description="Exoribonuclease phosphorolytic" evidence="9">
    <location>
        <begin position="36"/>
        <end position="179"/>
    </location>
</feature>
<organism evidence="10 11">
    <name type="scientific">Sungouiella intermedia</name>
    <dbReference type="NCBI Taxonomy" id="45354"/>
    <lineage>
        <taxon>Eukaryota</taxon>
        <taxon>Fungi</taxon>
        <taxon>Dikarya</taxon>
        <taxon>Ascomycota</taxon>
        <taxon>Saccharomycotina</taxon>
        <taxon>Pichiomycetes</taxon>
        <taxon>Metschnikowiaceae</taxon>
        <taxon>Sungouiella</taxon>
    </lineage>
</organism>
<name>A0A1L0BWD3_9ASCO</name>
<dbReference type="GO" id="GO:0071028">
    <property type="term" value="P:nuclear mRNA surveillance"/>
    <property type="evidence" value="ECO:0007669"/>
    <property type="project" value="TreeGrafter"/>
</dbReference>
<dbReference type="GO" id="GO:0034475">
    <property type="term" value="P:U4 snRNA 3'-end processing"/>
    <property type="evidence" value="ECO:0007669"/>
    <property type="project" value="TreeGrafter"/>
</dbReference>
<dbReference type="GO" id="GO:0000467">
    <property type="term" value="P:exonucleolytic trimming to generate mature 3'-end of 5.8S rRNA from tricistronic rRNA transcript (SSU-rRNA, 5.8S rRNA, LSU-rRNA)"/>
    <property type="evidence" value="ECO:0007669"/>
    <property type="project" value="UniProtKB-ARBA"/>
</dbReference>
<proteinExistence type="inferred from homology"/>
<dbReference type="Gene3D" id="3.30.230.70">
    <property type="entry name" value="GHMP Kinase, N-terminal domain"/>
    <property type="match status" value="1"/>
</dbReference>
<comment type="similarity">
    <text evidence="3">Belongs to the RNase PH family.</text>
</comment>